<feature type="signal peptide" evidence="1">
    <location>
        <begin position="1"/>
        <end position="33"/>
    </location>
</feature>
<evidence type="ECO:0000313" key="4">
    <source>
        <dbReference type="Proteomes" id="UP000678393"/>
    </source>
</evidence>
<dbReference type="Gene3D" id="2.60.40.10">
    <property type="entry name" value="Immunoglobulins"/>
    <property type="match status" value="1"/>
</dbReference>
<accession>A0A8S3YCR3</accession>
<dbReference type="SUPFAM" id="SSF49265">
    <property type="entry name" value="Fibronectin type III"/>
    <property type="match status" value="1"/>
</dbReference>
<dbReference type="InterPro" id="IPR036116">
    <property type="entry name" value="FN3_sf"/>
</dbReference>
<evidence type="ECO:0000259" key="2">
    <source>
        <dbReference type="PROSITE" id="PS50853"/>
    </source>
</evidence>
<gene>
    <name evidence="3" type="ORF">CUNI_LOCUS617</name>
</gene>
<dbReference type="InterPro" id="IPR003961">
    <property type="entry name" value="FN3_dom"/>
</dbReference>
<dbReference type="AlphaFoldDB" id="A0A8S3YCR3"/>
<protein>
    <recommendedName>
        <fullName evidence="2">Fibronectin type-III domain-containing protein</fullName>
    </recommendedName>
</protein>
<dbReference type="EMBL" id="CAJHNH020000071">
    <property type="protein sequence ID" value="CAG5115059.1"/>
    <property type="molecule type" value="Genomic_DNA"/>
</dbReference>
<organism evidence="3 4">
    <name type="scientific">Candidula unifasciata</name>
    <dbReference type="NCBI Taxonomy" id="100452"/>
    <lineage>
        <taxon>Eukaryota</taxon>
        <taxon>Metazoa</taxon>
        <taxon>Spiralia</taxon>
        <taxon>Lophotrochozoa</taxon>
        <taxon>Mollusca</taxon>
        <taxon>Gastropoda</taxon>
        <taxon>Heterobranchia</taxon>
        <taxon>Euthyneura</taxon>
        <taxon>Panpulmonata</taxon>
        <taxon>Eupulmonata</taxon>
        <taxon>Stylommatophora</taxon>
        <taxon>Helicina</taxon>
        <taxon>Helicoidea</taxon>
        <taxon>Geomitridae</taxon>
        <taxon>Candidula</taxon>
    </lineage>
</organism>
<feature type="domain" description="Fibronectin type-III" evidence="2">
    <location>
        <begin position="169"/>
        <end position="263"/>
    </location>
</feature>
<sequence length="263" mass="29588">MATERFKNDKRLQVLALFALYYVLLNQLQSANAEIQHGGTCNSTDSGNVCKPPLVCKLEFNVCLCPVTQYYDSRTQKCESENNLKRKNIKCRGETDSVICSLSQDDSILNTYVSVNSSSQVIPFSQGQAEIKHLSPGTYYVATITSKFVIEFYNKIITSTVAVWTKPDKPGNISSVRKTKVQETSLESYWYDITFEASRGNVSYYIFMIKNTKEYTNSFETKKTTISNVLLKPGTTYFFSITAYNGNNTSSDVTEGSFKTNAE</sequence>
<reference evidence="3" key="1">
    <citation type="submission" date="2021-04" db="EMBL/GenBank/DDBJ databases">
        <authorList>
            <consortium name="Molecular Ecology Group"/>
        </authorList>
    </citation>
    <scope>NUCLEOTIDE SEQUENCE</scope>
</reference>
<evidence type="ECO:0000256" key="1">
    <source>
        <dbReference type="SAM" id="SignalP"/>
    </source>
</evidence>
<dbReference type="CDD" id="cd00063">
    <property type="entry name" value="FN3"/>
    <property type="match status" value="1"/>
</dbReference>
<proteinExistence type="predicted"/>
<name>A0A8S3YCR3_9EUPU</name>
<keyword evidence="4" id="KW-1185">Reference proteome</keyword>
<dbReference type="InterPro" id="IPR013783">
    <property type="entry name" value="Ig-like_fold"/>
</dbReference>
<feature type="chain" id="PRO_5035888049" description="Fibronectin type-III domain-containing protein" evidence="1">
    <location>
        <begin position="34"/>
        <end position="263"/>
    </location>
</feature>
<dbReference type="Proteomes" id="UP000678393">
    <property type="component" value="Unassembled WGS sequence"/>
</dbReference>
<dbReference type="PROSITE" id="PS50853">
    <property type="entry name" value="FN3"/>
    <property type="match status" value="1"/>
</dbReference>
<keyword evidence="1" id="KW-0732">Signal</keyword>
<comment type="caution">
    <text evidence="3">The sequence shown here is derived from an EMBL/GenBank/DDBJ whole genome shotgun (WGS) entry which is preliminary data.</text>
</comment>
<feature type="non-terminal residue" evidence="3">
    <location>
        <position position="1"/>
    </location>
</feature>
<evidence type="ECO:0000313" key="3">
    <source>
        <dbReference type="EMBL" id="CAG5115059.1"/>
    </source>
</evidence>